<feature type="compositionally biased region" description="Basic and acidic residues" evidence="1">
    <location>
        <begin position="23"/>
        <end position="41"/>
    </location>
</feature>
<sequence length="107" mass="12685">MDNFNHDLTLEQRAKIKARREKKKEEKEESKAKKKEEEKWMAENPGMVRKRSKMRENLAPLYKRVVKRREEVEGKEAVGGSLDGDWLERGRELKEERARVSAFGQDI</sequence>
<dbReference type="InParanoid" id="A0A2J6TMQ3"/>
<feature type="region of interest" description="Disordered" evidence="1">
    <location>
        <begin position="1"/>
        <end position="52"/>
    </location>
</feature>
<gene>
    <name evidence="2" type="ORF">K444DRAFT_714258</name>
</gene>
<dbReference type="GeneID" id="36596399"/>
<dbReference type="Proteomes" id="UP000235371">
    <property type="component" value="Unassembled WGS sequence"/>
</dbReference>
<feature type="compositionally biased region" description="Basic and acidic residues" evidence="1">
    <location>
        <begin position="1"/>
        <end position="14"/>
    </location>
</feature>
<accession>A0A2J6TMQ3</accession>
<dbReference type="RefSeq" id="XP_024741205.1">
    <property type="nucleotide sequence ID" value="XM_024888323.1"/>
</dbReference>
<dbReference type="EMBL" id="KZ613769">
    <property type="protein sequence ID" value="PMD64301.1"/>
    <property type="molecule type" value="Genomic_DNA"/>
</dbReference>
<organism evidence="2 3">
    <name type="scientific">Hyaloscypha bicolor E</name>
    <dbReference type="NCBI Taxonomy" id="1095630"/>
    <lineage>
        <taxon>Eukaryota</taxon>
        <taxon>Fungi</taxon>
        <taxon>Dikarya</taxon>
        <taxon>Ascomycota</taxon>
        <taxon>Pezizomycotina</taxon>
        <taxon>Leotiomycetes</taxon>
        <taxon>Helotiales</taxon>
        <taxon>Hyaloscyphaceae</taxon>
        <taxon>Hyaloscypha</taxon>
        <taxon>Hyaloscypha bicolor</taxon>
    </lineage>
</organism>
<dbReference type="AlphaFoldDB" id="A0A2J6TMQ3"/>
<name>A0A2J6TMQ3_9HELO</name>
<protein>
    <submittedName>
        <fullName evidence="2">Uncharacterized protein</fullName>
    </submittedName>
</protein>
<reference evidence="2 3" key="1">
    <citation type="submission" date="2016-04" db="EMBL/GenBank/DDBJ databases">
        <title>A degradative enzymes factory behind the ericoid mycorrhizal symbiosis.</title>
        <authorList>
            <consortium name="DOE Joint Genome Institute"/>
            <person name="Martino E."/>
            <person name="Morin E."/>
            <person name="Grelet G."/>
            <person name="Kuo A."/>
            <person name="Kohler A."/>
            <person name="Daghino S."/>
            <person name="Barry K."/>
            <person name="Choi C."/>
            <person name="Cichocki N."/>
            <person name="Clum A."/>
            <person name="Copeland A."/>
            <person name="Hainaut M."/>
            <person name="Haridas S."/>
            <person name="Labutti K."/>
            <person name="Lindquist E."/>
            <person name="Lipzen A."/>
            <person name="Khouja H.-R."/>
            <person name="Murat C."/>
            <person name="Ohm R."/>
            <person name="Olson A."/>
            <person name="Spatafora J."/>
            <person name="Veneault-Fourrey C."/>
            <person name="Henrissat B."/>
            <person name="Grigoriev I."/>
            <person name="Martin F."/>
            <person name="Perotto S."/>
        </authorList>
    </citation>
    <scope>NUCLEOTIDE SEQUENCE [LARGE SCALE GENOMIC DNA]</scope>
    <source>
        <strain evidence="2 3">E</strain>
    </source>
</reference>
<evidence type="ECO:0000313" key="2">
    <source>
        <dbReference type="EMBL" id="PMD64301.1"/>
    </source>
</evidence>
<evidence type="ECO:0000313" key="3">
    <source>
        <dbReference type="Proteomes" id="UP000235371"/>
    </source>
</evidence>
<keyword evidence="3" id="KW-1185">Reference proteome</keyword>
<evidence type="ECO:0000256" key="1">
    <source>
        <dbReference type="SAM" id="MobiDB-lite"/>
    </source>
</evidence>
<proteinExistence type="predicted"/>